<accession>A0A6B9FRG5</accession>
<dbReference type="FunFam" id="1.20.1250.20:FF:000346">
    <property type="entry name" value="Transporter, major facilitator family"/>
    <property type="match status" value="1"/>
</dbReference>
<feature type="transmembrane region" description="Helical" evidence="5">
    <location>
        <begin position="227"/>
        <end position="256"/>
    </location>
</feature>
<dbReference type="CDD" id="cd17371">
    <property type="entry name" value="MFS_MucK"/>
    <property type="match status" value="1"/>
</dbReference>
<keyword evidence="2 5" id="KW-0812">Transmembrane</keyword>
<feature type="transmembrane region" description="Helical" evidence="5">
    <location>
        <begin position="96"/>
        <end position="115"/>
    </location>
</feature>
<evidence type="ECO:0000256" key="5">
    <source>
        <dbReference type="SAM" id="Phobius"/>
    </source>
</evidence>
<feature type="transmembrane region" description="Helical" evidence="5">
    <location>
        <begin position="154"/>
        <end position="178"/>
    </location>
</feature>
<feature type="transmembrane region" description="Helical" evidence="5">
    <location>
        <begin position="184"/>
        <end position="203"/>
    </location>
</feature>
<evidence type="ECO:0000256" key="1">
    <source>
        <dbReference type="ARBA" id="ARBA00004141"/>
    </source>
</evidence>
<dbReference type="PANTHER" id="PTHR23508">
    <property type="entry name" value="CARBOXYLIC ACID TRANSPORTER PROTEIN HOMOLOG"/>
    <property type="match status" value="1"/>
</dbReference>
<reference evidence="7 8" key="1">
    <citation type="journal article" date="2012" name="Genet. Mol. Biol.">
        <title>Analysis of 16S rRNA and mxaF genes revealing insights into Methylobacterium niche-specific plant association.</title>
        <authorList>
            <person name="Dourado M.N."/>
            <person name="Andreote F.D."/>
            <person name="Dini-Andreote F."/>
            <person name="Conti R."/>
            <person name="Araujo J.M."/>
            <person name="Araujo W.L."/>
        </authorList>
    </citation>
    <scope>NUCLEOTIDE SEQUENCE [LARGE SCALE GENOMIC DNA]</scope>
    <source>
        <strain evidence="7 8">SR1.6/6</strain>
    </source>
</reference>
<dbReference type="InterPro" id="IPR005829">
    <property type="entry name" value="Sugar_transporter_CS"/>
</dbReference>
<feature type="transmembrane region" description="Helical" evidence="5">
    <location>
        <begin position="392"/>
        <end position="414"/>
    </location>
</feature>
<dbReference type="SUPFAM" id="SSF103473">
    <property type="entry name" value="MFS general substrate transporter"/>
    <property type="match status" value="1"/>
</dbReference>
<feature type="transmembrane region" description="Helical" evidence="5">
    <location>
        <begin position="304"/>
        <end position="323"/>
    </location>
</feature>
<dbReference type="Proteomes" id="UP000012488">
    <property type="component" value="Chromosome"/>
</dbReference>
<sequence length="432" mass="46222">MDAAPVPSVPIANTKLTSFYGDMTPPERRAFWACFTGWALDGVDFMIYPLVLSTIIASWHVDRSWAGFATTLTLLASAVGGWLAGYLSDRIGRVRTLQITVLWFSVFTFLCAFAQDFTQLTIARAFVGIGFGGEWAAGAVLMGETIRPQYRGRAVGTIQSAWAVGWGGAVLLQAVVFSALEPDLAWRAMFLIGIFPALLIVYVRRNVAEPAISETARAQEDGRKPGLLAIFAPGIVGTTMLAAILVAGVQGGYYAITTWLPTYLKVERGLTVINSTGYLTVLILGSFAGYLYGAWFADRYGRRPLFLTFSVGACAIVLVYTQLPISNAVMLVLGFPLGFFASGAFSGLGAFLTELFPTHLRGSGQGFGYNFGRGLGALTPTLVGYLSSVMPLATAMAVFAGVAYGVMFVAALCLPETRGRDLQAIDQAPARP</sequence>
<dbReference type="InterPro" id="IPR036259">
    <property type="entry name" value="MFS_trans_sf"/>
</dbReference>
<organism evidence="7 8">
    <name type="scientific">Methylobacterium mesophilicum SR1.6/6</name>
    <dbReference type="NCBI Taxonomy" id="908290"/>
    <lineage>
        <taxon>Bacteria</taxon>
        <taxon>Pseudomonadati</taxon>
        <taxon>Pseudomonadota</taxon>
        <taxon>Alphaproteobacteria</taxon>
        <taxon>Hyphomicrobiales</taxon>
        <taxon>Methylobacteriaceae</taxon>
        <taxon>Methylobacterium</taxon>
    </lineage>
</organism>
<proteinExistence type="predicted"/>
<feature type="transmembrane region" description="Helical" evidence="5">
    <location>
        <begin position="276"/>
        <end position="297"/>
    </location>
</feature>
<evidence type="ECO:0000313" key="8">
    <source>
        <dbReference type="Proteomes" id="UP000012488"/>
    </source>
</evidence>
<protein>
    <submittedName>
        <fullName evidence="7">MFS transporter</fullName>
    </submittedName>
</protein>
<feature type="transmembrane region" description="Helical" evidence="5">
    <location>
        <begin position="367"/>
        <end position="386"/>
    </location>
</feature>
<dbReference type="FunFam" id="1.20.1250.20:FF:000253">
    <property type="entry name" value="Transporter, major facilitator family"/>
    <property type="match status" value="1"/>
</dbReference>
<dbReference type="KEGG" id="mmes:MMSR116_27235"/>
<dbReference type="Gene3D" id="1.20.1250.20">
    <property type="entry name" value="MFS general substrate transporter like domains"/>
    <property type="match status" value="2"/>
</dbReference>
<reference evidence="7 8" key="2">
    <citation type="journal article" date="2013" name="Genome Announc.">
        <title>Draft Genome Sequence of Methylobacterium mesophilicum Strain SR1.6/6, Isolated from Citrus sinensis.</title>
        <authorList>
            <person name="Marinho Almeida D."/>
            <person name="Dini-Andreote F."/>
            <person name="Camargo Neves A.A."/>
            <person name="Juca Ramos R.T."/>
            <person name="Andreote F.D."/>
            <person name="Carneiro A.R."/>
            <person name="Oliveira de Souza Lima A."/>
            <person name="Caracciolo Gomes de Sa P.H."/>
            <person name="Ribeiro Barbosa M.S."/>
            <person name="Araujo W.L."/>
            <person name="Silva A."/>
        </authorList>
    </citation>
    <scope>NUCLEOTIDE SEQUENCE [LARGE SCALE GENOMIC DNA]</scope>
    <source>
        <strain evidence="7 8">SR1.6/6</strain>
    </source>
</reference>
<dbReference type="PANTHER" id="PTHR23508:SF10">
    <property type="entry name" value="CARBOXYLIC ACID TRANSPORTER PROTEIN HOMOLOG"/>
    <property type="match status" value="1"/>
</dbReference>
<feature type="transmembrane region" description="Helical" evidence="5">
    <location>
        <begin position="121"/>
        <end position="142"/>
    </location>
</feature>
<evidence type="ECO:0000313" key="7">
    <source>
        <dbReference type="EMBL" id="QGY05180.1"/>
    </source>
</evidence>
<name>A0A6B9FRG5_9HYPH</name>
<dbReference type="EMBL" id="CP043538">
    <property type="protein sequence ID" value="QGY05180.1"/>
    <property type="molecule type" value="Genomic_DNA"/>
</dbReference>
<evidence type="ECO:0000256" key="2">
    <source>
        <dbReference type="ARBA" id="ARBA00022692"/>
    </source>
</evidence>
<keyword evidence="3 5" id="KW-1133">Transmembrane helix</keyword>
<evidence type="ECO:0000256" key="4">
    <source>
        <dbReference type="ARBA" id="ARBA00023136"/>
    </source>
</evidence>
<dbReference type="OrthoDB" id="9784658at2"/>
<dbReference type="PROSITE" id="PS00217">
    <property type="entry name" value="SUGAR_TRANSPORT_2"/>
    <property type="match status" value="1"/>
</dbReference>
<dbReference type="InterPro" id="IPR011701">
    <property type="entry name" value="MFS"/>
</dbReference>
<dbReference type="GO" id="GO:0005886">
    <property type="term" value="C:plasma membrane"/>
    <property type="evidence" value="ECO:0007669"/>
    <property type="project" value="TreeGrafter"/>
</dbReference>
<dbReference type="RefSeq" id="WP_010683964.1">
    <property type="nucleotide sequence ID" value="NZ_CP043538.1"/>
</dbReference>
<feature type="domain" description="Major facilitator superfamily (MFS) profile" evidence="6">
    <location>
        <begin position="30"/>
        <end position="418"/>
    </location>
</feature>
<dbReference type="AlphaFoldDB" id="A0A6B9FRG5"/>
<comment type="subcellular location">
    <subcellularLocation>
        <location evidence="1">Membrane</location>
        <topology evidence="1">Multi-pass membrane protein</topology>
    </subcellularLocation>
</comment>
<dbReference type="PROSITE" id="PS00216">
    <property type="entry name" value="SUGAR_TRANSPORT_1"/>
    <property type="match status" value="1"/>
</dbReference>
<feature type="transmembrane region" description="Helical" evidence="5">
    <location>
        <begin position="65"/>
        <end position="84"/>
    </location>
</feature>
<evidence type="ECO:0000256" key="3">
    <source>
        <dbReference type="ARBA" id="ARBA00022989"/>
    </source>
</evidence>
<gene>
    <name evidence="7" type="ORF">MMSR116_27235</name>
</gene>
<evidence type="ECO:0000259" key="6">
    <source>
        <dbReference type="PROSITE" id="PS50850"/>
    </source>
</evidence>
<keyword evidence="4 5" id="KW-0472">Membrane</keyword>
<dbReference type="GO" id="GO:0046943">
    <property type="term" value="F:carboxylic acid transmembrane transporter activity"/>
    <property type="evidence" value="ECO:0007669"/>
    <property type="project" value="TreeGrafter"/>
</dbReference>
<dbReference type="Pfam" id="PF07690">
    <property type="entry name" value="MFS_1"/>
    <property type="match status" value="1"/>
</dbReference>
<dbReference type="PROSITE" id="PS50850">
    <property type="entry name" value="MFS"/>
    <property type="match status" value="1"/>
</dbReference>
<dbReference type="InterPro" id="IPR020846">
    <property type="entry name" value="MFS_dom"/>
</dbReference>
<feature type="transmembrane region" description="Helical" evidence="5">
    <location>
        <begin position="329"/>
        <end position="355"/>
    </location>
</feature>
<feature type="transmembrane region" description="Helical" evidence="5">
    <location>
        <begin position="30"/>
        <end position="59"/>
    </location>
</feature>